<evidence type="ECO:0000313" key="3">
    <source>
        <dbReference type="Proteomes" id="UP000070572"/>
    </source>
</evidence>
<dbReference type="EMBL" id="LSDN01000019">
    <property type="protein sequence ID" value="KXB80035.1"/>
    <property type="molecule type" value="Genomic_DNA"/>
</dbReference>
<evidence type="ECO:0000256" key="1">
    <source>
        <dbReference type="SAM" id="Phobius"/>
    </source>
</evidence>
<organism evidence="2 3">
    <name type="scientific">Varibaculum cambriense</name>
    <dbReference type="NCBI Taxonomy" id="184870"/>
    <lineage>
        <taxon>Bacteria</taxon>
        <taxon>Bacillati</taxon>
        <taxon>Actinomycetota</taxon>
        <taxon>Actinomycetes</taxon>
        <taxon>Actinomycetales</taxon>
        <taxon>Actinomycetaceae</taxon>
        <taxon>Varibaculum</taxon>
    </lineage>
</organism>
<sequence length="519" mass="57007">MLASPASSSGAKKGSLVLRLLAVLVVLVLIDLMLTIYLFVFSDEPGKLGGGLSKGKTPTVSTVIEVHKQIKTDAFTPYVAVESSPAVMVKESRDIWLIFITNDGASAQPLSGEGKVKREPFSLPACDNGLAQPYEVFGGQIVCKGALGEKDTPASATKTGECAGEAIYHDSQVTVCAEPTAKQAKMVRYLQKGKSIWETSLPGKSAIAANSKSIWATRITDKQGKISYQRFDVPGAPDPGSEKPAGWDAIKKVDFQNITLSNITIGSAKYNDLPLSRGRWREVPERDIGLALGIRQNDKVYADINGDGYLDFAQVLYHQTFGGEIPERDEGERTFQGRVHQILVWIWDPQSQKPKMMDSPLISPTIGPYCGMGYDSEIPFAADLSTPEGLGLKVKYLYSQASWNDVVVEGKDMEQLTQVSRSEEGEYRVVKDNLVRVLDGSYTAVVPPEACIEILEEDEEINNVPDLLPFRGADSSLAISPKKFKNVTYWFPAWKDSEGSILWYAFDESKEHYVLGWSK</sequence>
<proteinExistence type="predicted"/>
<dbReference type="AlphaFoldDB" id="A0AB34WY29"/>
<protein>
    <submittedName>
        <fullName evidence="2">Uncharacterized protein</fullName>
    </submittedName>
</protein>
<dbReference type="Proteomes" id="UP000070572">
    <property type="component" value="Unassembled WGS sequence"/>
</dbReference>
<accession>A0AB34WY29</accession>
<feature type="transmembrane region" description="Helical" evidence="1">
    <location>
        <begin position="20"/>
        <end position="40"/>
    </location>
</feature>
<comment type="caution">
    <text evidence="2">The sequence shown here is derived from an EMBL/GenBank/DDBJ whole genome shotgun (WGS) entry which is preliminary data.</text>
</comment>
<keyword evidence="1" id="KW-0472">Membrane</keyword>
<gene>
    <name evidence="2" type="ORF">HMPREF1862_01509</name>
</gene>
<name>A0AB34WY29_9ACTO</name>
<keyword evidence="1" id="KW-1133">Transmembrane helix</keyword>
<keyword evidence="1" id="KW-0812">Transmembrane</keyword>
<reference evidence="2 3" key="1">
    <citation type="submission" date="2016-01" db="EMBL/GenBank/DDBJ databases">
        <authorList>
            <person name="Mitreva M."/>
            <person name="Pepin K.H."/>
            <person name="Mihindukulasuriya K.A."/>
            <person name="Fulton R."/>
            <person name="Fronick C."/>
            <person name="O'Laughlin M."/>
            <person name="Miner T."/>
            <person name="Herter B."/>
            <person name="Rosa B.A."/>
            <person name="Cordes M."/>
            <person name="Tomlinson C."/>
            <person name="Wollam A."/>
            <person name="Palsikar V.B."/>
            <person name="Mardis E.R."/>
            <person name="Wilson R.K."/>
        </authorList>
    </citation>
    <scope>NUCLEOTIDE SEQUENCE [LARGE SCALE GENOMIC DNA]</scope>
    <source>
        <strain evidence="2 3">DNF00696</strain>
    </source>
</reference>
<evidence type="ECO:0000313" key="2">
    <source>
        <dbReference type="EMBL" id="KXB80035.1"/>
    </source>
</evidence>